<dbReference type="EMBL" id="PQFF01000049">
    <property type="protein sequence ID" value="RHZ86271.1"/>
    <property type="molecule type" value="Genomic_DNA"/>
</dbReference>
<keyword evidence="3" id="KW-1185">Reference proteome</keyword>
<feature type="compositionally biased region" description="Acidic residues" evidence="1">
    <location>
        <begin position="211"/>
        <end position="222"/>
    </location>
</feature>
<evidence type="ECO:0000313" key="2">
    <source>
        <dbReference type="EMBL" id="RHZ86271.1"/>
    </source>
</evidence>
<feature type="compositionally biased region" description="Basic and acidic residues" evidence="1">
    <location>
        <begin position="284"/>
        <end position="298"/>
    </location>
</feature>
<feature type="compositionally biased region" description="Basic and acidic residues" evidence="1">
    <location>
        <begin position="160"/>
        <end position="197"/>
    </location>
</feature>
<dbReference type="OrthoDB" id="2445310at2759"/>
<feature type="compositionally biased region" description="Basic and acidic residues" evidence="1">
    <location>
        <begin position="223"/>
        <end position="232"/>
    </location>
</feature>
<sequence>MTKISKTKYRRSTSDEINKIINDDELKKIFQHKKVSINTPQGLLYKIFMWCCLLFQFHGEEHYKISIKQFTFTSNGEGVDGNSDALIIPVPPDTEGYQGLPLNPSCDSLYLHINKEAKDLAQDPWFYDIHCMWTNGEKLNSKNVIAESKNNRNENFILMVERKTPNPRSRLQENKGKEGNQVRKKEEPQTHDHIEKVKKGKASKGKASEEKGDDDSTDSEEEPQTHDHIEKVKKGKASKGKASEEKGDDDSTDSKEESQTFNHDSKKVKEGKQVKKSKNPQKPRLQENRKEKASEEKVTILPIPKATILTPRK</sequence>
<accession>A0A397JDZ8</accession>
<comment type="caution">
    <text evidence="2">The sequence shown here is derived from an EMBL/GenBank/DDBJ whole genome shotgun (WGS) entry which is preliminary data.</text>
</comment>
<reference evidence="2 3" key="1">
    <citation type="submission" date="2018-08" db="EMBL/GenBank/DDBJ databases">
        <title>Genome and evolution of the arbuscular mycorrhizal fungus Diversispora epigaea (formerly Glomus versiforme) and its bacterial endosymbionts.</title>
        <authorList>
            <person name="Sun X."/>
            <person name="Fei Z."/>
            <person name="Harrison M."/>
        </authorList>
    </citation>
    <scope>NUCLEOTIDE SEQUENCE [LARGE SCALE GENOMIC DNA]</scope>
    <source>
        <strain evidence="2 3">IT104</strain>
    </source>
</reference>
<organism evidence="2 3">
    <name type="scientific">Diversispora epigaea</name>
    <dbReference type="NCBI Taxonomy" id="1348612"/>
    <lineage>
        <taxon>Eukaryota</taxon>
        <taxon>Fungi</taxon>
        <taxon>Fungi incertae sedis</taxon>
        <taxon>Mucoromycota</taxon>
        <taxon>Glomeromycotina</taxon>
        <taxon>Glomeromycetes</taxon>
        <taxon>Diversisporales</taxon>
        <taxon>Diversisporaceae</taxon>
        <taxon>Diversispora</taxon>
    </lineage>
</organism>
<dbReference type="STRING" id="1348612.A0A397JDZ8"/>
<evidence type="ECO:0000313" key="3">
    <source>
        <dbReference type="Proteomes" id="UP000266861"/>
    </source>
</evidence>
<proteinExistence type="predicted"/>
<name>A0A397JDZ8_9GLOM</name>
<protein>
    <submittedName>
        <fullName evidence="2">Uncharacterized protein</fullName>
    </submittedName>
</protein>
<dbReference type="Proteomes" id="UP000266861">
    <property type="component" value="Unassembled WGS sequence"/>
</dbReference>
<feature type="compositionally biased region" description="Basic and acidic residues" evidence="1">
    <location>
        <begin position="252"/>
        <end position="273"/>
    </location>
</feature>
<evidence type="ECO:0000256" key="1">
    <source>
        <dbReference type="SAM" id="MobiDB-lite"/>
    </source>
</evidence>
<dbReference type="AlphaFoldDB" id="A0A397JDZ8"/>
<feature type="region of interest" description="Disordered" evidence="1">
    <location>
        <begin position="156"/>
        <end position="299"/>
    </location>
</feature>
<gene>
    <name evidence="2" type="ORF">Glove_52g162</name>
</gene>